<sequence length="137" mass="15964">MKNKKIRLIIAIVFVLIAALTIWYFMPTTFLSKVNPSDIKSISVFDGNTGESFDFSDRDEIRYVAENIQSTKMQKDTLSIGYMGYSFRISFFDENGKEIESFIINSSNTIRKDPFFYRCDGDLCFDYLKELEEKYSS</sequence>
<evidence type="ECO:0000313" key="3">
    <source>
        <dbReference type="Proteomes" id="UP001198151"/>
    </source>
</evidence>
<keyword evidence="3" id="KW-1185">Reference proteome</keyword>
<feature type="transmembrane region" description="Helical" evidence="1">
    <location>
        <begin position="7"/>
        <end position="26"/>
    </location>
</feature>
<dbReference type="RefSeq" id="WP_227706683.1">
    <property type="nucleotide sequence ID" value="NZ_JAJEQX010000004.1"/>
</dbReference>
<organism evidence="2 3">
    <name type="scientific">Ruminococcus turbiniformis</name>
    <dbReference type="NCBI Taxonomy" id="2881258"/>
    <lineage>
        <taxon>Bacteria</taxon>
        <taxon>Bacillati</taxon>
        <taxon>Bacillota</taxon>
        <taxon>Clostridia</taxon>
        <taxon>Eubacteriales</taxon>
        <taxon>Oscillospiraceae</taxon>
        <taxon>Ruminococcus</taxon>
    </lineage>
</organism>
<gene>
    <name evidence="2" type="ORF">LKD70_03665</name>
</gene>
<proteinExistence type="predicted"/>
<keyword evidence="1" id="KW-0812">Transmembrane</keyword>
<dbReference type="EMBL" id="JAJEQX010000004">
    <property type="protein sequence ID" value="MCC2253542.1"/>
    <property type="molecule type" value="Genomic_DNA"/>
</dbReference>
<name>A0ABS8FU10_9FIRM</name>
<evidence type="ECO:0000256" key="1">
    <source>
        <dbReference type="SAM" id="Phobius"/>
    </source>
</evidence>
<accession>A0ABS8FU10</accession>
<evidence type="ECO:0000313" key="2">
    <source>
        <dbReference type="EMBL" id="MCC2253542.1"/>
    </source>
</evidence>
<protein>
    <recommendedName>
        <fullName evidence="4">DUF3139 domain-containing protein</fullName>
    </recommendedName>
</protein>
<evidence type="ECO:0008006" key="4">
    <source>
        <dbReference type="Google" id="ProtNLM"/>
    </source>
</evidence>
<keyword evidence="1" id="KW-1133">Transmembrane helix</keyword>
<comment type="caution">
    <text evidence="2">The sequence shown here is derived from an EMBL/GenBank/DDBJ whole genome shotgun (WGS) entry which is preliminary data.</text>
</comment>
<reference evidence="2 3" key="1">
    <citation type="submission" date="2021-10" db="EMBL/GenBank/DDBJ databases">
        <title>Anaerobic single-cell dispensing facilitates the cultivation of human gut bacteria.</title>
        <authorList>
            <person name="Afrizal A."/>
        </authorList>
    </citation>
    <scope>NUCLEOTIDE SEQUENCE [LARGE SCALE GENOMIC DNA]</scope>
    <source>
        <strain evidence="2 3">CLA-AA-H200</strain>
    </source>
</reference>
<dbReference type="Proteomes" id="UP001198151">
    <property type="component" value="Unassembled WGS sequence"/>
</dbReference>
<keyword evidence="1" id="KW-0472">Membrane</keyword>